<accession>A0A849K8C5</accession>
<keyword evidence="2" id="KW-0732">Signal</keyword>
<dbReference type="Gene3D" id="3.10.105.10">
    <property type="entry name" value="Dipeptide-binding Protein, Domain 3"/>
    <property type="match status" value="1"/>
</dbReference>
<comment type="caution">
    <text evidence="4">The sequence shown here is derived from an EMBL/GenBank/DDBJ whole genome shotgun (WGS) entry which is preliminary data.</text>
</comment>
<dbReference type="PANTHER" id="PTHR30290">
    <property type="entry name" value="PERIPLASMIC BINDING COMPONENT OF ABC TRANSPORTER"/>
    <property type="match status" value="1"/>
</dbReference>
<proteinExistence type="predicted"/>
<feature type="domain" description="Solute-binding protein family 5" evidence="3">
    <location>
        <begin position="122"/>
        <end position="515"/>
    </location>
</feature>
<dbReference type="AlphaFoldDB" id="A0A849K8C5"/>
<dbReference type="GO" id="GO:1904680">
    <property type="term" value="F:peptide transmembrane transporter activity"/>
    <property type="evidence" value="ECO:0007669"/>
    <property type="project" value="TreeGrafter"/>
</dbReference>
<evidence type="ECO:0000259" key="3">
    <source>
        <dbReference type="Pfam" id="PF00496"/>
    </source>
</evidence>
<dbReference type="Gene3D" id="3.40.190.10">
    <property type="entry name" value="Periplasmic binding protein-like II"/>
    <property type="match status" value="1"/>
</dbReference>
<evidence type="ECO:0000256" key="1">
    <source>
        <dbReference type="SAM" id="MobiDB-lite"/>
    </source>
</evidence>
<protein>
    <submittedName>
        <fullName evidence="4">ABC transporter family substrate-binding protein</fullName>
    </submittedName>
</protein>
<dbReference type="GO" id="GO:0015833">
    <property type="term" value="P:peptide transport"/>
    <property type="evidence" value="ECO:0007669"/>
    <property type="project" value="TreeGrafter"/>
</dbReference>
<dbReference type="InterPro" id="IPR000914">
    <property type="entry name" value="SBP_5_dom"/>
</dbReference>
<dbReference type="PROSITE" id="PS51257">
    <property type="entry name" value="PROKAR_LIPOPROTEIN"/>
    <property type="match status" value="1"/>
</dbReference>
<feature type="signal peptide" evidence="2">
    <location>
        <begin position="1"/>
        <end position="27"/>
    </location>
</feature>
<name>A0A849K8C5_9MICO</name>
<evidence type="ECO:0000313" key="4">
    <source>
        <dbReference type="EMBL" id="NNU28289.1"/>
    </source>
</evidence>
<gene>
    <name evidence="4" type="ORF">HLI28_12145</name>
</gene>
<keyword evidence="5" id="KW-1185">Reference proteome</keyword>
<organism evidence="4 5">
    <name type="scientific">Isoptericola sediminis</name>
    <dbReference type="NCBI Taxonomy" id="2733572"/>
    <lineage>
        <taxon>Bacteria</taxon>
        <taxon>Bacillati</taxon>
        <taxon>Actinomycetota</taxon>
        <taxon>Actinomycetes</taxon>
        <taxon>Micrococcales</taxon>
        <taxon>Promicromonosporaceae</taxon>
        <taxon>Isoptericola</taxon>
    </lineage>
</organism>
<evidence type="ECO:0000313" key="5">
    <source>
        <dbReference type="Proteomes" id="UP000557204"/>
    </source>
</evidence>
<dbReference type="InterPro" id="IPR039424">
    <property type="entry name" value="SBP_5"/>
</dbReference>
<feature type="region of interest" description="Disordered" evidence="1">
    <location>
        <begin position="25"/>
        <end position="52"/>
    </location>
</feature>
<feature type="compositionally biased region" description="Acidic residues" evidence="1">
    <location>
        <begin position="30"/>
        <end position="49"/>
    </location>
</feature>
<dbReference type="Pfam" id="PF00496">
    <property type="entry name" value="SBP_bac_5"/>
    <property type="match status" value="1"/>
</dbReference>
<sequence>MKIRRASAAVAAVATGALLLSACSSPAADDQPETEESMAEESADTEEISDPCKVDTGVTESADGEIQYSAGEVQWAGYNGLLPDTYSTYNSVVNDRMMGGFMYFGVDGTICQDEEYGTFEAISEDPLQVEYTLADDAVWSDGTPITYADYLLDWATQAITADGAVTEDASEEPLFNHVSGLTLGDYVPEGPQADSADAKSFQYDYERVYADWQLNVSSAFPAHIVAEEAGVSVEELVTAIEELDMSVLEPAAEFWNTGWLSSTPGELPDPAMVPVSGPYMLKEDGWIAGQSITLTANENYWGTPPATKELTFRFAAADTHVQALQNGDLDVIEPQATVDTIPQLEQIGSSVEVLTGQTLIWEHLDYNFGDSSVFTDNLAAREAFAYCVPRQKIVDDLIAPVDENAVVMNAREVFPYQTEKYDEVTAESYDGRYDEVDLEMATEKFEEAGLEEGTEIRIGYSAPNPRRSDEVAAIKSSCDQVGFDIVDAGDPEFFAAGGALETGDWEIALFAWAGSGQIASGQNIYASGRPQNFGGYSNETVDEAWETLASTVDESVHLEQTKVIEKELWDTLYGIPLFAHPGVVAHSADLENVRFTAAQDGIVWNAEQWSRAS</sequence>
<dbReference type="EMBL" id="JABFAJ010000022">
    <property type="protein sequence ID" value="NNU28289.1"/>
    <property type="molecule type" value="Genomic_DNA"/>
</dbReference>
<dbReference type="RefSeq" id="WP_171247834.1">
    <property type="nucleotide sequence ID" value="NZ_JABFAJ010000022.1"/>
</dbReference>
<dbReference type="SUPFAM" id="SSF53850">
    <property type="entry name" value="Periplasmic binding protein-like II"/>
    <property type="match status" value="1"/>
</dbReference>
<reference evidence="4 5" key="1">
    <citation type="submission" date="2020-05" db="EMBL/GenBank/DDBJ databases">
        <title>Genome sequence of Isoptericola sp. JC619 isolated from Chilika lagoon, India.</title>
        <authorList>
            <person name="Kumar D."/>
            <person name="Appam K."/>
            <person name="Gandham S."/>
            <person name="Uppada J."/>
            <person name="Sasikala C."/>
            <person name="Venkata Ramana C."/>
        </authorList>
    </citation>
    <scope>NUCLEOTIDE SEQUENCE [LARGE SCALE GENOMIC DNA]</scope>
    <source>
        <strain evidence="4 5">JC619</strain>
    </source>
</reference>
<feature type="chain" id="PRO_5033061697" evidence="2">
    <location>
        <begin position="28"/>
        <end position="613"/>
    </location>
</feature>
<dbReference type="PANTHER" id="PTHR30290:SF65">
    <property type="entry name" value="MONOACYL PHOSPHATIDYLINOSITOL TETRAMANNOSIDE-BINDING PROTEIN LPQW-RELATED"/>
    <property type="match status" value="1"/>
</dbReference>
<evidence type="ECO:0000256" key="2">
    <source>
        <dbReference type="SAM" id="SignalP"/>
    </source>
</evidence>
<dbReference type="Proteomes" id="UP000557204">
    <property type="component" value="Unassembled WGS sequence"/>
</dbReference>